<comment type="subcellular location">
    <subcellularLocation>
        <location evidence="1">Cell envelope</location>
    </subcellularLocation>
</comment>
<evidence type="ECO:0000313" key="6">
    <source>
        <dbReference type="EMBL" id="MFD2966928.1"/>
    </source>
</evidence>
<dbReference type="PANTHER" id="PTHR30158">
    <property type="entry name" value="ACRA/E-RELATED COMPONENT OF DRUG EFFLUX TRANSPORTER"/>
    <property type="match status" value="1"/>
</dbReference>
<proteinExistence type="inferred from homology"/>
<gene>
    <name evidence="6" type="ORF">ACFS7Y_05995</name>
</gene>
<evidence type="ECO:0000259" key="3">
    <source>
        <dbReference type="Pfam" id="PF25917"/>
    </source>
</evidence>
<feature type="domain" description="Multidrug resistance protein MdtA-like barrel-sandwich hybrid" evidence="3">
    <location>
        <begin position="61"/>
        <end position="180"/>
    </location>
</feature>
<dbReference type="Pfam" id="PF25944">
    <property type="entry name" value="Beta-barrel_RND"/>
    <property type="match status" value="1"/>
</dbReference>
<comment type="caution">
    <text evidence="6">The sequence shown here is derived from an EMBL/GenBank/DDBJ whole genome shotgun (WGS) entry which is preliminary data.</text>
</comment>
<dbReference type="PROSITE" id="PS51257">
    <property type="entry name" value="PROKAR_LIPOPROTEIN"/>
    <property type="match status" value="1"/>
</dbReference>
<organism evidence="6 7">
    <name type="scientific">Sphingobacterium bambusae</name>
    <dbReference type="NCBI Taxonomy" id="662858"/>
    <lineage>
        <taxon>Bacteria</taxon>
        <taxon>Pseudomonadati</taxon>
        <taxon>Bacteroidota</taxon>
        <taxon>Sphingobacteriia</taxon>
        <taxon>Sphingobacteriales</taxon>
        <taxon>Sphingobacteriaceae</taxon>
        <taxon>Sphingobacterium</taxon>
    </lineage>
</organism>
<evidence type="ECO:0000259" key="4">
    <source>
        <dbReference type="Pfam" id="PF25944"/>
    </source>
</evidence>
<reference evidence="7" key="1">
    <citation type="journal article" date="2019" name="Int. J. Syst. Evol. Microbiol.">
        <title>The Global Catalogue of Microorganisms (GCM) 10K type strain sequencing project: providing services to taxonomists for standard genome sequencing and annotation.</title>
        <authorList>
            <consortium name="The Broad Institute Genomics Platform"/>
            <consortium name="The Broad Institute Genome Sequencing Center for Infectious Disease"/>
            <person name="Wu L."/>
            <person name="Ma J."/>
        </authorList>
    </citation>
    <scope>NUCLEOTIDE SEQUENCE [LARGE SCALE GENOMIC DNA]</scope>
    <source>
        <strain evidence="7">KCTC 22814</strain>
    </source>
</reference>
<dbReference type="EMBL" id="JBHUPB010000004">
    <property type="protein sequence ID" value="MFD2966928.1"/>
    <property type="molecule type" value="Genomic_DNA"/>
</dbReference>
<evidence type="ECO:0000256" key="2">
    <source>
        <dbReference type="ARBA" id="ARBA00009477"/>
    </source>
</evidence>
<dbReference type="Proteomes" id="UP001597525">
    <property type="component" value="Unassembled WGS sequence"/>
</dbReference>
<dbReference type="Pfam" id="PF25917">
    <property type="entry name" value="BSH_RND"/>
    <property type="match status" value="1"/>
</dbReference>
<dbReference type="InterPro" id="IPR058626">
    <property type="entry name" value="MdtA-like_b-barrel"/>
</dbReference>
<dbReference type="InterPro" id="IPR006143">
    <property type="entry name" value="RND_pump_MFP"/>
</dbReference>
<dbReference type="Gene3D" id="2.40.420.20">
    <property type="match status" value="1"/>
</dbReference>
<feature type="domain" description="Multidrug resistance protein MdtA-like C-terminal permuted SH3" evidence="5">
    <location>
        <begin position="277"/>
        <end position="338"/>
    </location>
</feature>
<keyword evidence="7" id="KW-1185">Reference proteome</keyword>
<evidence type="ECO:0000313" key="7">
    <source>
        <dbReference type="Proteomes" id="UP001597525"/>
    </source>
</evidence>
<dbReference type="NCBIfam" id="TIGR01730">
    <property type="entry name" value="RND_mfp"/>
    <property type="match status" value="1"/>
</dbReference>
<dbReference type="Gene3D" id="2.40.50.100">
    <property type="match status" value="1"/>
</dbReference>
<comment type="similarity">
    <text evidence="2">Belongs to the membrane fusion protein (MFP) (TC 8.A.1) family.</text>
</comment>
<dbReference type="Gene3D" id="1.10.287.470">
    <property type="entry name" value="Helix hairpin bin"/>
    <property type="match status" value="1"/>
</dbReference>
<dbReference type="RefSeq" id="WP_320182626.1">
    <property type="nucleotide sequence ID" value="NZ_CP138332.1"/>
</dbReference>
<evidence type="ECO:0000259" key="5">
    <source>
        <dbReference type="Pfam" id="PF25967"/>
    </source>
</evidence>
<feature type="domain" description="Multidrug resistance protein MdtA-like beta-barrel" evidence="4">
    <location>
        <begin position="195"/>
        <end position="272"/>
    </location>
</feature>
<sequence length="364" mass="40815">MKKISINLLFALGAGVTLYSCTPSKAEKEQEVVMYPVTTAVRVDTSFVKEYVSQIRSVRNIELRALERGYLQHIYVDEGQYVKAGQLLFRIMPQFYEAELKKAQADAKAEEIEMLNSRMLADKDIVSKNELALAQAKLEKANAEVALAKFHVAATEIRAPFDGVIDRLPLKLGSLVDEGELLTSLSDNNQMFAYFNVSEPEYLDYQSNLDTKRGKQEVSLLLANNKLLKYKGEVETVEGEFDSETGNIAFRARFPNSDRLLKNGETGKVRMVVPIKQALVIPQKATYEIQDKKYAYVVDAGGVVHARLLEISHELPDLYVVCGGLSEKDQVLLEGVQKVKEDDHIHVQKVNAKEVLTKLSLKAE</sequence>
<dbReference type="PANTHER" id="PTHR30158:SF23">
    <property type="entry name" value="MULTIDRUG RESISTANCE PROTEIN MEXA"/>
    <property type="match status" value="1"/>
</dbReference>
<dbReference type="Gene3D" id="2.40.30.170">
    <property type="match status" value="1"/>
</dbReference>
<dbReference type="SUPFAM" id="SSF111369">
    <property type="entry name" value="HlyD-like secretion proteins"/>
    <property type="match status" value="1"/>
</dbReference>
<protein>
    <submittedName>
        <fullName evidence="6">Efflux RND transporter periplasmic adaptor subunit</fullName>
    </submittedName>
</protein>
<accession>A0ABW6BEQ5</accession>
<dbReference type="InterPro" id="IPR058627">
    <property type="entry name" value="MdtA-like_C"/>
</dbReference>
<dbReference type="InterPro" id="IPR058625">
    <property type="entry name" value="MdtA-like_BSH"/>
</dbReference>
<evidence type="ECO:0000256" key="1">
    <source>
        <dbReference type="ARBA" id="ARBA00004196"/>
    </source>
</evidence>
<dbReference type="Pfam" id="PF25967">
    <property type="entry name" value="RND-MFP_C"/>
    <property type="match status" value="1"/>
</dbReference>
<name>A0ABW6BEQ5_9SPHI</name>